<keyword evidence="3" id="KW-1185">Reference proteome</keyword>
<feature type="compositionally biased region" description="Polar residues" evidence="1">
    <location>
        <begin position="99"/>
        <end position="113"/>
    </location>
</feature>
<feature type="compositionally biased region" description="Low complexity" evidence="1">
    <location>
        <begin position="133"/>
        <end position="149"/>
    </location>
</feature>
<proteinExistence type="predicted"/>
<dbReference type="KEGG" id="char:105893196"/>
<feature type="compositionally biased region" description="Low complexity" evidence="1">
    <location>
        <begin position="114"/>
        <end position="124"/>
    </location>
</feature>
<gene>
    <name evidence="4" type="primary">c8h5orf15</name>
</gene>
<dbReference type="CTD" id="116940286"/>
<evidence type="ECO:0000313" key="3">
    <source>
        <dbReference type="Proteomes" id="UP000515152"/>
    </source>
</evidence>
<name>A0A6P3VLE2_CLUHA</name>
<dbReference type="GeneID" id="105893196"/>
<feature type="compositionally biased region" description="Polar residues" evidence="1">
    <location>
        <begin position="35"/>
        <end position="44"/>
    </location>
</feature>
<feature type="region of interest" description="Disordered" evidence="1">
    <location>
        <begin position="35"/>
        <end position="149"/>
    </location>
</feature>
<evidence type="ECO:0000313" key="4">
    <source>
        <dbReference type="RefSeq" id="XP_012675020.2"/>
    </source>
</evidence>
<dbReference type="PANTHER" id="PTHR16502:SF0">
    <property type="entry name" value="KERATINOCYTE-ASSOCIATED TRANSMEMBRANE PROTEIN 2"/>
    <property type="match status" value="1"/>
</dbReference>
<dbReference type="RefSeq" id="XP_012675020.2">
    <property type="nucleotide sequence ID" value="XM_012819566.2"/>
</dbReference>
<feature type="region of interest" description="Disordered" evidence="1">
    <location>
        <begin position="183"/>
        <end position="261"/>
    </location>
</feature>
<organism evidence="3 4">
    <name type="scientific">Clupea harengus</name>
    <name type="common">Atlantic herring</name>
    <dbReference type="NCBI Taxonomy" id="7950"/>
    <lineage>
        <taxon>Eukaryota</taxon>
        <taxon>Metazoa</taxon>
        <taxon>Chordata</taxon>
        <taxon>Craniata</taxon>
        <taxon>Vertebrata</taxon>
        <taxon>Euteleostomi</taxon>
        <taxon>Actinopterygii</taxon>
        <taxon>Neopterygii</taxon>
        <taxon>Teleostei</taxon>
        <taxon>Clupei</taxon>
        <taxon>Clupeiformes</taxon>
        <taxon>Clupeoidei</taxon>
        <taxon>Clupeidae</taxon>
        <taxon>Clupea</taxon>
    </lineage>
</organism>
<dbReference type="PANTHER" id="PTHR16502">
    <property type="entry name" value="KERATINOCYTE-ASSOCIATED TRANSMEMBRANE PROTEIN 2"/>
    <property type="match status" value="1"/>
</dbReference>
<feature type="compositionally biased region" description="Polar residues" evidence="1">
    <location>
        <begin position="185"/>
        <end position="199"/>
    </location>
</feature>
<evidence type="ECO:0000256" key="2">
    <source>
        <dbReference type="SAM" id="Phobius"/>
    </source>
</evidence>
<dbReference type="OrthoDB" id="5846619at2759"/>
<accession>A0A6P3VLE2</accession>
<reference evidence="4" key="1">
    <citation type="submission" date="2025-08" db="UniProtKB">
        <authorList>
            <consortium name="RefSeq"/>
        </authorList>
    </citation>
    <scope>IDENTIFICATION</scope>
</reference>
<dbReference type="Pfam" id="PF17818">
    <property type="entry name" value="KCT2"/>
    <property type="match status" value="1"/>
</dbReference>
<feature type="transmembrane region" description="Helical" evidence="2">
    <location>
        <begin position="296"/>
        <end position="314"/>
    </location>
</feature>
<keyword evidence="2" id="KW-1133">Transmembrane helix</keyword>
<protein>
    <submittedName>
        <fullName evidence="4">Keratinocyte-associated transmembrane protein 2</fullName>
    </submittedName>
</protein>
<evidence type="ECO:0000256" key="1">
    <source>
        <dbReference type="SAM" id="MobiDB-lite"/>
    </source>
</evidence>
<dbReference type="AlphaFoldDB" id="A0A6P3VLE2"/>
<dbReference type="InterPro" id="IPR037645">
    <property type="entry name" value="KCT2"/>
</dbReference>
<dbReference type="Proteomes" id="UP000515152">
    <property type="component" value="Chromosome 8"/>
</dbReference>
<sequence>MATSWKIGRKLVVLGVYIVFIILPCHFRTCSSAPTSDAGNTTVVESPKDPPTPNPDNLTTLPKEVVQTPHQSDKDLKQPNISSEDQHLEVDPPPAKLSPPQSGIVESNPPESNLSVSDPLSTDPPLDPKAGHASPTHPAPAATTTTPTTVTTTIAATATTTATTLSSTSTPAPAAPTIVDMNAPQMHTDTPQGKATNSPHLVESEDEDDDNDDKGYLDYDTTQSYTRDGGEDNGTDGMFLRPDGQDDSVTNQDPDEDEYDLPEKGLIQNLPTDPKKFDERLQDATIYTNPDEDTHFFFHLVIIAFLVAIVYITYHNKRKIFLLATSRRWRDNLCSRGVEYRRLDQNVNEAMPSLKMTNDYIF</sequence>
<keyword evidence="2" id="KW-0472">Membrane</keyword>
<keyword evidence="2 4" id="KW-0812">Transmembrane</keyword>